<gene>
    <name evidence="3" type="ORF">A5866_002077</name>
</gene>
<dbReference type="RefSeq" id="WP_086277899.1">
    <property type="nucleotide sequence ID" value="NZ_CP147248.1"/>
</dbReference>
<protein>
    <recommendedName>
        <fullName evidence="2">HTH merR-type domain-containing protein</fullName>
    </recommendedName>
</protein>
<dbReference type="EMBL" id="CP147248">
    <property type="protein sequence ID" value="WYJ86993.1"/>
    <property type="molecule type" value="Genomic_DNA"/>
</dbReference>
<evidence type="ECO:0000256" key="1">
    <source>
        <dbReference type="ARBA" id="ARBA00023125"/>
    </source>
</evidence>
<dbReference type="Pfam" id="PF13411">
    <property type="entry name" value="MerR_1"/>
    <property type="match status" value="1"/>
</dbReference>
<dbReference type="Gene3D" id="1.10.1660.10">
    <property type="match status" value="1"/>
</dbReference>
<proteinExistence type="predicted"/>
<dbReference type="SMART" id="SM00422">
    <property type="entry name" value="HTH_MERR"/>
    <property type="match status" value="1"/>
</dbReference>
<dbReference type="Proteomes" id="UP000195080">
    <property type="component" value="Chromosome"/>
</dbReference>
<dbReference type="InterPro" id="IPR011256">
    <property type="entry name" value="Reg_factor_effector_dom_sf"/>
</dbReference>
<reference evidence="4" key="1">
    <citation type="submission" date="2017-05" db="EMBL/GenBank/DDBJ databases">
        <title>The Genome Sequence of EEnterococcus faecalis 9F2_4866.</title>
        <authorList>
            <consortium name="The Broad Institute Genomics Platform"/>
            <consortium name="The Broad Institute Genomic Center for Infectious Diseases"/>
            <person name="Earl A."/>
            <person name="Manson A."/>
            <person name="Schwartman J."/>
            <person name="Gilmore M."/>
            <person name="Abouelleil A."/>
            <person name="Cao P."/>
            <person name="Chapman S."/>
            <person name="Cusick C."/>
            <person name="Shea T."/>
            <person name="Young S."/>
            <person name="Neafsey D."/>
            <person name="Nusbaum C."/>
            <person name="Birren B."/>
        </authorList>
    </citation>
    <scope>NUCLEOTIDE SEQUENCE [LARGE SCALE GENOMIC DNA]</scope>
    <source>
        <strain evidence="4">12C11_DIV0727</strain>
    </source>
</reference>
<feature type="domain" description="HTH merR-type" evidence="2">
    <location>
        <begin position="1"/>
        <end position="71"/>
    </location>
</feature>
<dbReference type="PANTHER" id="PTHR30204:SF97">
    <property type="entry name" value="MERR FAMILY REGULATORY PROTEIN"/>
    <property type="match status" value="1"/>
</dbReference>
<keyword evidence="4" id="KW-1185">Reference proteome</keyword>
<dbReference type="InterPro" id="IPR029442">
    <property type="entry name" value="GyrI-like"/>
</dbReference>
<keyword evidence="1" id="KW-0238">DNA-binding</keyword>
<dbReference type="Gene3D" id="3.20.80.10">
    <property type="entry name" value="Regulatory factor, effector binding domain"/>
    <property type="match status" value="1"/>
</dbReference>
<dbReference type="InterPro" id="IPR047057">
    <property type="entry name" value="MerR_fam"/>
</dbReference>
<dbReference type="SUPFAM" id="SSF55136">
    <property type="entry name" value="Probable bacterial effector-binding domain"/>
    <property type="match status" value="1"/>
</dbReference>
<dbReference type="SMART" id="SM00871">
    <property type="entry name" value="AraC_E_bind"/>
    <property type="match status" value="1"/>
</dbReference>
<evidence type="ECO:0000313" key="3">
    <source>
        <dbReference type="EMBL" id="WYJ86993.1"/>
    </source>
</evidence>
<evidence type="ECO:0000313" key="4">
    <source>
        <dbReference type="Proteomes" id="UP000195080"/>
    </source>
</evidence>
<dbReference type="Pfam" id="PF06445">
    <property type="entry name" value="GyrI-like"/>
    <property type="match status" value="1"/>
</dbReference>
<accession>A0ABZ2T6J2</accession>
<dbReference type="CDD" id="cd01107">
    <property type="entry name" value="HTH_BmrR"/>
    <property type="match status" value="1"/>
</dbReference>
<dbReference type="PROSITE" id="PS50937">
    <property type="entry name" value="HTH_MERR_2"/>
    <property type="match status" value="1"/>
</dbReference>
<dbReference type="InterPro" id="IPR009061">
    <property type="entry name" value="DNA-bd_dom_put_sf"/>
</dbReference>
<dbReference type="SUPFAM" id="SSF46955">
    <property type="entry name" value="Putative DNA-binding domain"/>
    <property type="match status" value="1"/>
</dbReference>
<evidence type="ECO:0000259" key="2">
    <source>
        <dbReference type="PROSITE" id="PS50937"/>
    </source>
</evidence>
<dbReference type="PANTHER" id="PTHR30204">
    <property type="entry name" value="REDOX-CYCLING DRUG-SENSING TRANSCRIPTIONAL ACTIVATOR SOXR"/>
    <property type="match status" value="1"/>
</dbReference>
<dbReference type="InterPro" id="IPR010499">
    <property type="entry name" value="AraC_E-bd"/>
</dbReference>
<organism evidence="3 4">
    <name type="scientific">Candidatus Enterococcus lemimoniae</name>
    <dbReference type="NCBI Taxonomy" id="1834167"/>
    <lineage>
        <taxon>Bacteria</taxon>
        <taxon>Bacillati</taxon>
        <taxon>Bacillota</taxon>
        <taxon>Bacilli</taxon>
        <taxon>Lactobacillales</taxon>
        <taxon>Enterococcaceae</taxon>
        <taxon>Enterococcus</taxon>
    </lineage>
</organism>
<sequence length="267" mass="31229">MFKISEFSQLTTISPRMLRHYDKLDLLKPEIIHQENNYRYYTAGQINQANRILSLKNVGIPLKEIKTLLENEDDQTDYLANHRKKLETELAEKKLQLTYLDWLEEKKKSSEKVGMNYPVETKKMNDLRVLTYRQKVTSYYEEEQLWQQLFSTIRTEDLSKLGQSIAVFHNSASGNIEIEVMISIPEMLKHVYPKTKIFSPGLIASVVTNGSYATMPTVHADMENWLKVNEYELTGTIFTIYHSSPATEEQEELYITEVCYPINRLEK</sequence>
<name>A0ABZ2T6J2_9ENTE</name>
<dbReference type="InterPro" id="IPR000551">
    <property type="entry name" value="MerR-type_HTH_dom"/>
</dbReference>